<evidence type="ECO:0000313" key="4">
    <source>
        <dbReference type="Proteomes" id="UP001595962"/>
    </source>
</evidence>
<keyword evidence="2" id="KW-1133">Transmembrane helix</keyword>
<feature type="region of interest" description="Disordered" evidence="1">
    <location>
        <begin position="79"/>
        <end position="99"/>
    </location>
</feature>
<keyword evidence="4" id="KW-1185">Reference proteome</keyword>
<feature type="compositionally biased region" description="Basic and acidic residues" evidence="1">
    <location>
        <begin position="90"/>
        <end position="99"/>
    </location>
</feature>
<name>A0ABV9JIS6_9GAMM</name>
<sequence length="99" mass="11696">MNFQQQAQQWQTLFRQKQRGGLLSRILLWLIAGVMLVFAMGVLLFLLMLSWLLIPVFLYKRHQLKKRMQQAFSQQQWQSSTESNATGRVIEGEVIDRKD</sequence>
<protein>
    <submittedName>
        <fullName evidence="3">Uncharacterized protein</fullName>
    </submittedName>
</protein>
<reference evidence="4" key="1">
    <citation type="journal article" date="2019" name="Int. J. Syst. Evol. Microbiol.">
        <title>The Global Catalogue of Microorganisms (GCM) 10K type strain sequencing project: providing services to taxonomists for standard genome sequencing and annotation.</title>
        <authorList>
            <consortium name="The Broad Institute Genomics Platform"/>
            <consortium name="The Broad Institute Genome Sequencing Center for Infectious Disease"/>
            <person name="Wu L."/>
            <person name="Ma J."/>
        </authorList>
    </citation>
    <scope>NUCLEOTIDE SEQUENCE [LARGE SCALE GENOMIC DNA]</scope>
    <source>
        <strain evidence="4">DT28</strain>
    </source>
</reference>
<gene>
    <name evidence="3" type="ORF">ACFO3I_04615</name>
</gene>
<feature type="transmembrane region" description="Helical" evidence="2">
    <location>
        <begin position="26"/>
        <end position="59"/>
    </location>
</feature>
<proteinExistence type="predicted"/>
<organism evidence="3 4">
    <name type="scientific">Rheinheimera marina</name>
    <dbReference type="NCBI Taxonomy" id="1774958"/>
    <lineage>
        <taxon>Bacteria</taxon>
        <taxon>Pseudomonadati</taxon>
        <taxon>Pseudomonadota</taxon>
        <taxon>Gammaproteobacteria</taxon>
        <taxon>Chromatiales</taxon>
        <taxon>Chromatiaceae</taxon>
        <taxon>Rheinheimera</taxon>
    </lineage>
</organism>
<accession>A0ABV9JIS6</accession>
<dbReference type="EMBL" id="JBHSGB010000005">
    <property type="protein sequence ID" value="MFC4654307.1"/>
    <property type="molecule type" value="Genomic_DNA"/>
</dbReference>
<dbReference type="RefSeq" id="WP_377332135.1">
    <property type="nucleotide sequence ID" value="NZ_JBHSGB010000005.1"/>
</dbReference>
<evidence type="ECO:0000313" key="3">
    <source>
        <dbReference type="EMBL" id="MFC4654307.1"/>
    </source>
</evidence>
<comment type="caution">
    <text evidence="3">The sequence shown here is derived from an EMBL/GenBank/DDBJ whole genome shotgun (WGS) entry which is preliminary data.</text>
</comment>
<keyword evidence="2" id="KW-0812">Transmembrane</keyword>
<evidence type="ECO:0000256" key="1">
    <source>
        <dbReference type="SAM" id="MobiDB-lite"/>
    </source>
</evidence>
<evidence type="ECO:0000256" key="2">
    <source>
        <dbReference type="SAM" id="Phobius"/>
    </source>
</evidence>
<dbReference type="Proteomes" id="UP001595962">
    <property type="component" value="Unassembled WGS sequence"/>
</dbReference>
<keyword evidence="2" id="KW-0472">Membrane</keyword>